<dbReference type="OrthoDB" id="5134860at2"/>
<evidence type="ECO:0000256" key="1">
    <source>
        <dbReference type="SAM" id="SignalP"/>
    </source>
</evidence>
<evidence type="ECO:0000313" key="2">
    <source>
        <dbReference type="EMBL" id="RKD92457.1"/>
    </source>
</evidence>
<feature type="signal peptide" evidence="1">
    <location>
        <begin position="1"/>
        <end position="40"/>
    </location>
</feature>
<evidence type="ECO:0000313" key="3">
    <source>
        <dbReference type="Proteomes" id="UP000283387"/>
    </source>
</evidence>
<dbReference type="Pfam" id="PF04450">
    <property type="entry name" value="BSP"/>
    <property type="match status" value="1"/>
</dbReference>
<dbReference type="AlphaFoldDB" id="A0A419WAH4"/>
<dbReference type="Proteomes" id="UP000283387">
    <property type="component" value="Unassembled WGS sequence"/>
</dbReference>
<feature type="chain" id="PRO_5019357042" evidence="1">
    <location>
        <begin position="41"/>
        <end position="254"/>
    </location>
</feature>
<dbReference type="PANTHER" id="PTHR33321">
    <property type="match status" value="1"/>
</dbReference>
<accession>A0A419WAH4</accession>
<name>A0A419WAH4_9BACT</name>
<keyword evidence="1" id="KW-0732">Signal</keyword>
<dbReference type="InterPro" id="IPR007541">
    <property type="entry name" value="Uncharacterised_BSP"/>
</dbReference>
<reference evidence="2 3" key="1">
    <citation type="submission" date="2018-09" db="EMBL/GenBank/DDBJ databases">
        <title>Genomic Encyclopedia of Archaeal and Bacterial Type Strains, Phase II (KMG-II): from individual species to whole genera.</title>
        <authorList>
            <person name="Goeker M."/>
        </authorList>
    </citation>
    <scope>NUCLEOTIDE SEQUENCE [LARGE SCALE GENOMIC DNA]</scope>
    <source>
        <strain evidence="2 3">DSM 27148</strain>
    </source>
</reference>
<protein>
    <submittedName>
        <fullName evidence="2">Basic secretory peptidase family protein</fullName>
    </submittedName>
</protein>
<organism evidence="2 3">
    <name type="scientific">Mangrovibacterium diazotrophicum</name>
    <dbReference type="NCBI Taxonomy" id="1261403"/>
    <lineage>
        <taxon>Bacteria</taxon>
        <taxon>Pseudomonadati</taxon>
        <taxon>Bacteroidota</taxon>
        <taxon>Bacteroidia</taxon>
        <taxon>Marinilabiliales</taxon>
        <taxon>Prolixibacteraceae</taxon>
        <taxon>Mangrovibacterium</taxon>
    </lineage>
</organism>
<dbReference type="EMBL" id="RAPN01000001">
    <property type="protein sequence ID" value="RKD92457.1"/>
    <property type="molecule type" value="Genomic_DNA"/>
</dbReference>
<comment type="caution">
    <text evidence="2">The sequence shown here is derived from an EMBL/GenBank/DDBJ whole genome shotgun (WGS) entry which is preliminary data.</text>
</comment>
<gene>
    <name evidence="2" type="ORF">BC643_2830</name>
</gene>
<keyword evidence="3" id="KW-1185">Reference proteome</keyword>
<dbReference type="PANTHER" id="PTHR33321:SF12">
    <property type="entry name" value="PLANT BASIC SECRETORY PROTEIN (BSP) FAMILY PROTEIN"/>
    <property type="match status" value="1"/>
</dbReference>
<sequence>MSKTTRLTVMISYKCNKQQTMKLPILSLLLWLISSTIAIATTPSPVQDDNSFTESDTIQQNGITLIYINKQEGLSVDLSAKLQETFFAVYPKLCKAYNRKSARKVTFVIDPAYDGVAATSDARVVFNPRWFDQHPNDIDVVTHEVMHIVQDYGETNGPWWITEGIADYARFKFGVDNEGAGWKLPDVTETQNYDNSYRVTARFFTWIVQNKNKKFVEKMDKIMREHRYSDAVWVKLTGNSPAELWKEYIANPQI</sequence>
<proteinExistence type="predicted"/>